<dbReference type="Gene3D" id="1.10.287.950">
    <property type="entry name" value="Methyl-accepting chemotaxis protein"/>
    <property type="match status" value="1"/>
</dbReference>
<evidence type="ECO:0000313" key="17">
    <source>
        <dbReference type="EMBL" id="SDN43006.1"/>
    </source>
</evidence>
<evidence type="ECO:0000256" key="6">
    <source>
        <dbReference type="ARBA" id="ARBA00022692"/>
    </source>
</evidence>
<keyword evidence="7 13" id="KW-1133">Transmembrane helix</keyword>
<dbReference type="Proteomes" id="UP000242957">
    <property type="component" value="Unassembled WGS sequence"/>
</dbReference>
<reference evidence="18" key="1">
    <citation type="submission" date="2016-10" db="EMBL/GenBank/DDBJ databases">
        <authorList>
            <person name="Varghese N."/>
            <person name="Submissions S."/>
        </authorList>
    </citation>
    <scope>NUCLEOTIDE SEQUENCE [LARGE SCALE GENOMIC DNA]</scope>
    <source>
        <strain evidence="18">JCM 21621</strain>
    </source>
</reference>
<evidence type="ECO:0000256" key="7">
    <source>
        <dbReference type="ARBA" id="ARBA00022989"/>
    </source>
</evidence>
<dbReference type="SUPFAM" id="SSF58104">
    <property type="entry name" value="Methyl-accepting chemotaxis protein (MCP) signaling domain"/>
    <property type="match status" value="1"/>
</dbReference>
<proteinExistence type="inferred from homology"/>
<protein>
    <submittedName>
        <fullName evidence="17">Methyl-accepting chemotaxis protein</fullName>
    </submittedName>
</protein>
<keyword evidence="8 13" id="KW-0472">Membrane</keyword>
<evidence type="ECO:0000256" key="3">
    <source>
        <dbReference type="ARBA" id="ARBA00022481"/>
    </source>
</evidence>
<evidence type="ECO:0000256" key="8">
    <source>
        <dbReference type="ARBA" id="ARBA00023136"/>
    </source>
</evidence>
<dbReference type="InterPro" id="IPR000727">
    <property type="entry name" value="T_SNARE_dom"/>
</dbReference>
<evidence type="ECO:0000313" key="18">
    <source>
        <dbReference type="Proteomes" id="UP000242957"/>
    </source>
</evidence>
<dbReference type="CDD" id="cd11386">
    <property type="entry name" value="MCP_signal"/>
    <property type="match status" value="1"/>
</dbReference>
<keyword evidence="3" id="KW-0488">Methylation</keyword>
<evidence type="ECO:0000259" key="16">
    <source>
        <dbReference type="PROSITE" id="PS50885"/>
    </source>
</evidence>
<dbReference type="AlphaFoldDB" id="A0A1H0BBK3"/>
<keyword evidence="2" id="KW-1003">Cell membrane</keyword>
<evidence type="ECO:0000259" key="14">
    <source>
        <dbReference type="PROSITE" id="PS50111"/>
    </source>
</evidence>
<dbReference type="GO" id="GO:0006935">
    <property type="term" value="P:chemotaxis"/>
    <property type="evidence" value="ECO:0007669"/>
    <property type="project" value="UniProtKB-KW"/>
</dbReference>
<feature type="transmembrane region" description="Helical" evidence="13">
    <location>
        <begin position="300"/>
        <end position="322"/>
    </location>
</feature>
<sequence length="655" mass="68760">MLANLSLKNKLLLTILPLTLLIYLATVLLVYQSSKASTEALAEVAVTAIVRQQAAEIAAYFDGALHAARITADMLAHELGDDRLDTGPLLESLLRSSPKASAVWWRPASATGAQPAFWLRDDKGLRPAPAAQRDALLAALGEGSGDRESISPPRSLPLAGKSKSVIALWLPVRRDGRVVGRLGIGLDAAQLQERVGQLRPLGVGAVALTAHDTTLVAHPDPTRVGRKEAETEADFLGEHLQSMTDAVRNGTSLTLRFISPAMGEEVFMLAVPVAIGDTATPWSFGAALPSAAVLGAVKALALKLLLLGSLAMLLAGGLILLLGRAMARPLEAVVLAMRQLAAGEADLGSRLPVRGRDELAVLSGEFNRFLGAMAELVLEIKNTGQALQQSAAELQQESQSSGRGVDAQRDEVGQTASAMQEMAATVEEVAGNADQAALATREGDLAAAQGQALVGSLAAAIAEDAQALERISTLAGQLDQASQEIGSVVAVIRGIAEQTNLLALNAAIESARAGEQGRGFAVVADEVRALARRTHASTEEVYRSVAMIQERTRTVVGMVEKGRGTAQANVASAQQASEALLRITRMIGEVRDMSQQIATATGQQAATSEQLSRSLVSIADSAENASRSAEQVHRRSLDLRALAGRLNGLVSRFRL</sequence>
<dbReference type="PROSITE" id="PS50885">
    <property type="entry name" value="HAMP"/>
    <property type="match status" value="1"/>
</dbReference>
<dbReference type="PANTHER" id="PTHR32089">
    <property type="entry name" value="METHYL-ACCEPTING CHEMOTAXIS PROTEIN MCPB"/>
    <property type="match status" value="1"/>
</dbReference>
<dbReference type="Pfam" id="PF00015">
    <property type="entry name" value="MCPsignal"/>
    <property type="match status" value="1"/>
</dbReference>
<dbReference type="Gene3D" id="3.30.450.20">
    <property type="entry name" value="PAS domain"/>
    <property type="match status" value="1"/>
</dbReference>
<gene>
    <name evidence="17" type="ORF">SAMN05216193_1038</name>
</gene>
<comment type="similarity">
    <text evidence="10">Belongs to the methyl-accepting chemotaxis (MCP) protein family.</text>
</comment>
<accession>A0A1H0BBK3</accession>
<dbReference type="InterPro" id="IPR003660">
    <property type="entry name" value="HAMP_dom"/>
</dbReference>
<evidence type="ECO:0000256" key="13">
    <source>
        <dbReference type="SAM" id="Phobius"/>
    </source>
</evidence>
<dbReference type="InterPro" id="IPR004089">
    <property type="entry name" value="MCPsignal_dom"/>
</dbReference>
<organism evidence="17 18">
    <name type="scientific">Pseudomonas jinjuensis</name>
    <dbReference type="NCBI Taxonomy" id="198616"/>
    <lineage>
        <taxon>Bacteria</taxon>
        <taxon>Pseudomonadati</taxon>
        <taxon>Pseudomonadota</taxon>
        <taxon>Gammaproteobacteria</taxon>
        <taxon>Pseudomonadales</taxon>
        <taxon>Pseudomonadaceae</taxon>
        <taxon>Pseudomonas</taxon>
    </lineage>
</organism>
<evidence type="ECO:0000256" key="4">
    <source>
        <dbReference type="ARBA" id="ARBA00022500"/>
    </source>
</evidence>
<dbReference type="FunFam" id="1.10.287.950:FF:000001">
    <property type="entry name" value="Methyl-accepting chemotaxis sensory transducer"/>
    <property type="match status" value="1"/>
</dbReference>
<evidence type="ECO:0000256" key="9">
    <source>
        <dbReference type="ARBA" id="ARBA00023224"/>
    </source>
</evidence>
<dbReference type="PANTHER" id="PTHR32089:SF119">
    <property type="entry name" value="METHYL-ACCEPTING CHEMOTAXIS PROTEIN CTPL"/>
    <property type="match status" value="1"/>
</dbReference>
<feature type="domain" description="Methyl-accepting transducer" evidence="14">
    <location>
        <begin position="383"/>
        <end position="619"/>
    </location>
</feature>
<feature type="transmembrane region" description="Helical" evidence="13">
    <location>
        <begin position="266"/>
        <end position="288"/>
    </location>
</feature>
<dbReference type="PROSITE" id="PS50192">
    <property type="entry name" value="T_SNARE"/>
    <property type="match status" value="1"/>
</dbReference>
<feature type="domain" description="T-SNARE coiled-coil homology" evidence="15">
    <location>
        <begin position="570"/>
        <end position="632"/>
    </location>
</feature>
<keyword evidence="18" id="KW-1185">Reference proteome</keyword>
<evidence type="ECO:0000259" key="15">
    <source>
        <dbReference type="PROSITE" id="PS50192"/>
    </source>
</evidence>
<feature type="region of interest" description="Disordered" evidence="12">
    <location>
        <begin position="391"/>
        <end position="417"/>
    </location>
</feature>
<evidence type="ECO:0000256" key="1">
    <source>
        <dbReference type="ARBA" id="ARBA00004429"/>
    </source>
</evidence>
<name>A0A1H0BBK3_9PSED</name>
<dbReference type="CDD" id="cd06225">
    <property type="entry name" value="HAMP"/>
    <property type="match status" value="1"/>
</dbReference>
<dbReference type="STRING" id="198616.SAMN05216193_1038"/>
<keyword evidence="9 11" id="KW-0807">Transducer</keyword>
<dbReference type="GO" id="GO:0005886">
    <property type="term" value="C:plasma membrane"/>
    <property type="evidence" value="ECO:0007669"/>
    <property type="project" value="UniProtKB-SubCell"/>
</dbReference>
<dbReference type="SMART" id="SM00283">
    <property type="entry name" value="MA"/>
    <property type="match status" value="1"/>
</dbReference>
<dbReference type="GO" id="GO:0007165">
    <property type="term" value="P:signal transduction"/>
    <property type="evidence" value="ECO:0007669"/>
    <property type="project" value="UniProtKB-KW"/>
</dbReference>
<feature type="transmembrane region" description="Helical" evidence="13">
    <location>
        <begin position="12"/>
        <end position="31"/>
    </location>
</feature>
<feature type="domain" description="HAMP" evidence="16">
    <location>
        <begin position="324"/>
        <end position="378"/>
    </location>
</feature>
<keyword evidence="5" id="KW-0997">Cell inner membrane</keyword>
<evidence type="ECO:0000256" key="2">
    <source>
        <dbReference type="ARBA" id="ARBA00022475"/>
    </source>
</evidence>
<evidence type="ECO:0000256" key="12">
    <source>
        <dbReference type="SAM" id="MobiDB-lite"/>
    </source>
</evidence>
<evidence type="ECO:0000256" key="5">
    <source>
        <dbReference type="ARBA" id="ARBA00022519"/>
    </source>
</evidence>
<evidence type="ECO:0000256" key="10">
    <source>
        <dbReference type="ARBA" id="ARBA00029447"/>
    </source>
</evidence>
<comment type="subcellular location">
    <subcellularLocation>
        <location evidence="1">Cell inner membrane</location>
        <topology evidence="1">Multi-pass membrane protein</topology>
    </subcellularLocation>
</comment>
<dbReference type="CDD" id="cd18774">
    <property type="entry name" value="PDC2_HK_sensor"/>
    <property type="match status" value="1"/>
</dbReference>
<dbReference type="PROSITE" id="PS50111">
    <property type="entry name" value="CHEMOTAXIS_TRANSDUC_2"/>
    <property type="match status" value="1"/>
</dbReference>
<dbReference type="Pfam" id="PF00672">
    <property type="entry name" value="HAMP"/>
    <property type="match status" value="1"/>
</dbReference>
<dbReference type="OrthoDB" id="8744489at2"/>
<feature type="compositionally biased region" description="Low complexity" evidence="12">
    <location>
        <begin position="391"/>
        <end position="401"/>
    </location>
</feature>
<dbReference type="EMBL" id="FNIJ01000003">
    <property type="protein sequence ID" value="SDN43006.1"/>
    <property type="molecule type" value="Genomic_DNA"/>
</dbReference>
<keyword evidence="4" id="KW-0145">Chemotaxis</keyword>
<dbReference type="SMART" id="SM00304">
    <property type="entry name" value="HAMP"/>
    <property type="match status" value="3"/>
</dbReference>
<keyword evidence="6 13" id="KW-0812">Transmembrane</keyword>
<evidence type="ECO:0000256" key="11">
    <source>
        <dbReference type="PROSITE-ProRule" id="PRU00284"/>
    </source>
</evidence>